<evidence type="ECO:0000256" key="2">
    <source>
        <dbReference type="ARBA" id="ARBA00002368"/>
    </source>
</evidence>
<evidence type="ECO:0000256" key="5">
    <source>
        <dbReference type="ARBA" id="ARBA00022801"/>
    </source>
</evidence>
<accession>A0ABW5Z281</accession>
<reference evidence="8" key="1">
    <citation type="journal article" date="2019" name="Int. J. Syst. Evol. Microbiol.">
        <title>The Global Catalogue of Microorganisms (GCM) 10K type strain sequencing project: providing services to taxonomists for standard genome sequencing and annotation.</title>
        <authorList>
            <consortium name="The Broad Institute Genomics Platform"/>
            <consortium name="The Broad Institute Genome Sequencing Center for Infectious Disease"/>
            <person name="Wu L."/>
            <person name="Ma J."/>
        </authorList>
    </citation>
    <scope>NUCLEOTIDE SEQUENCE [LARGE SCALE GENOMIC DNA]</scope>
    <source>
        <strain evidence="8">KCTC 22209</strain>
    </source>
</reference>
<name>A0ABW5Z281_9SPHI</name>
<comment type="cofactor">
    <cofactor evidence="1">
        <name>Zn(2+)</name>
        <dbReference type="ChEBI" id="CHEBI:29105"/>
    </cofactor>
</comment>
<dbReference type="Gene3D" id="2.30.40.10">
    <property type="entry name" value="Urease, subunit C, domain 1"/>
    <property type="match status" value="1"/>
</dbReference>
<dbReference type="RefSeq" id="WP_380924203.1">
    <property type="nucleotide sequence ID" value="NZ_JBHUPE010000020.1"/>
</dbReference>
<proteinExistence type="inferred from homology"/>
<dbReference type="NCBIfam" id="NF006688">
    <property type="entry name" value="PRK09236.1"/>
    <property type="match status" value="1"/>
</dbReference>
<dbReference type="Gene3D" id="3.20.20.140">
    <property type="entry name" value="Metal-dependent hydrolases"/>
    <property type="match status" value="1"/>
</dbReference>
<dbReference type="SUPFAM" id="SSF51338">
    <property type="entry name" value="Composite domain of metallo-dependent hydrolases"/>
    <property type="match status" value="1"/>
</dbReference>
<organism evidence="7 8">
    <name type="scientific">Sphingobacterium anhuiense</name>
    <dbReference type="NCBI Taxonomy" id="493780"/>
    <lineage>
        <taxon>Bacteria</taxon>
        <taxon>Pseudomonadati</taxon>
        <taxon>Bacteroidota</taxon>
        <taxon>Sphingobacteriia</taxon>
        <taxon>Sphingobacteriales</taxon>
        <taxon>Sphingobacteriaceae</taxon>
        <taxon>Sphingobacterium</taxon>
    </lineage>
</organism>
<comment type="function">
    <text evidence="2">Catalyzes the reversible cyclization of carbamoyl aspartate to dihydroorotate.</text>
</comment>
<dbReference type="InterPro" id="IPR050138">
    <property type="entry name" value="DHOase/Allantoinase_Hydrolase"/>
</dbReference>
<dbReference type="InterPro" id="IPR002195">
    <property type="entry name" value="Dihydroorotase_CS"/>
</dbReference>
<dbReference type="EMBL" id="JBHUPE010000020">
    <property type="protein sequence ID" value="MFD2906915.1"/>
    <property type="molecule type" value="Genomic_DNA"/>
</dbReference>
<comment type="similarity">
    <text evidence="3">Belongs to the metallo-dependent hydrolases superfamily. DHOase family. Class I DHOase subfamily.</text>
</comment>
<evidence type="ECO:0000256" key="3">
    <source>
        <dbReference type="ARBA" id="ARBA00010286"/>
    </source>
</evidence>
<keyword evidence="5 7" id="KW-0378">Hydrolase</keyword>
<sequence>MSTILIKSAQIVNEGKITTSDVYISNGRIEMIAAEINHPADREINAEGLHLLPGLIDDQVHFREPGLTHKADIWHESRAAVAGGTTSFMEMPNTVPNTLTQSLLQDKYDIASQNALANYSFFMGAANDNLEEVLKTNPRDVCGVKVFMGSSTGNMLVDNERALEQIFANSPTLVATHCEDEATIQENLAIYKEKYGEAGLTIDMHPLIRSAEACYISSSKAVELAKKNNTRLHILHISTAKEIGLFRNDIPLAEKLITAEACIHHMWFSDVDYKTKGNFIKWNPAVKTADDRDAIVKAVLDGHIDVIATDHAPHTIAEKTQAYSVAPSGGPLVQHALQALLDMYHEGKITLEQIVQKSAHNTAICFQIEERGFIREGYWADLVLVDLNKPYTVTKSNILSKCGWSPFEDHTFKSSIEHTIVSGQLAYSKGSLIEYGSGRRLLFNR</sequence>
<dbReference type="Proteomes" id="UP001597509">
    <property type="component" value="Unassembled WGS sequence"/>
</dbReference>
<dbReference type="InterPro" id="IPR032466">
    <property type="entry name" value="Metal_Hydrolase"/>
</dbReference>
<evidence type="ECO:0000259" key="6">
    <source>
        <dbReference type="Pfam" id="PF01979"/>
    </source>
</evidence>
<evidence type="ECO:0000313" key="7">
    <source>
        <dbReference type="EMBL" id="MFD2906915.1"/>
    </source>
</evidence>
<dbReference type="Pfam" id="PF01979">
    <property type="entry name" value="Amidohydro_1"/>
    <property type="match status" value="1"/>
</dbReference>
<feature type="domain" description="Amidohydrolase-related" evidence="6">
    <location>
        <begin position="51"/>
        <end position="425"/>
    </location>
</feature>
<gene>
    <name evidence="7" type="ORF">ACFS6I_23530</name>
</gene>
<keyword evidence="4" id="KW-0479">Metal-binding</keyword>
<dbReference type="PANTHER" id="PTHR43668:SF4">
    <property type="entry name" value="ALLANTOINASE"/>
    <property type="match status" value="1"/>
</dbReference>
<dbReference type="SUPFAM" id="SSF51556">
    <property type="entry name" value="Metallo-dependent hydrolases"/>
    <property type="match status" value="1"/>
</dbReference>
<evidence type="ECO:0000313" key="8">
    <source>
        <dbReference type="Proteomes" id="UP001597509"/>
    </source>
</evidence>
<dbReference type="EC" id="3.5.2.3" evidence="7"/>
<dbReference type="InterPro" id="IPR011059">
    <property type="entry name" value="Metal-dep_hydrolase_composite"/>
</dbReference>
<protein>
    <submittedName>
        <fullName evidence="7">Dihydroorotase</fullName>
        <ecNumber evidence="7">3.5.2.3</ecNumber>
    </submittedName>
</protein>
<evidence type="ECO:0000256" key="4">
    <source>
        <dbReference type="ARBA" id="ARBA00022723"/>
    </source>
</evidence>
<comment type="caution">
    <text evidence="7">The sequence shown here is derived from an EMBL/GenBank/DDBJ whole genome shotgun (WGS) entry which is preliminary data.</text>
</comment>
<evidence type="ECO:0000256" key="1">
    <source>
        <dbReference type="ARBA" id="ARBA00001947"/>
    </source>
</evidence>
<dbReference type="InterPro" id="IPR006680">
    <property type="entry name" value="Amidohydro-rel"/>
</dbReference>
<keyword evidence="8" id="KW-1185">Reference proteome</keyword>
<dbReference type="PROSITE" id="PS00483">
    <property type="entry name" value="DIHYDROOROTASE_2"/>
    <property type="match status" value="1"/>
</dbReference>
<dbReference type="PANTHER" id="PTHR43668">
    <property type="entry name" value="ALLANTOINASE"/>
    <property type="match status" value="1"/>
</dbReference>
<dbReference type="GO" id="GO:0004151">
    <property type="term" value="F:dihydroorotase activity"/>
    <property type="evidence" value="ECO:0007669"/>
    <property type="project" value="UniProtKB-EC"/>
</dbReference>
<dbReference type="CDD" id="cd01318">
    <property type="entry name" value="DHOase_IIb"/>
    <property type="match status" value="1"/>
</dbReference>